<keyword evidence="4" id="KW-1185">Reference proteome</keyword>
<dbReference type="Proteomes" id="UP001198701">
    <property type="component" value="Unassembled WGS sequence"/>
</dbReference>
<keyword evidence="2" id="KW-0732">Signal</keyword>
<accession>A0ABS8IX86</accession>
<evidence type="ECO:0000313" key="3">
    <source>
        <dbReference type="EMBL" id="MCC6071824.1"/>
    </source>
</evidence>
<comment type="caution">
    <text evidence="3">The sequence shown here is derived from an EMBL/GenBank/DDBJ whole genome shotgun (WGS) entry which is preliminary data.</text>
</comment>
<feature type="chain" id="PRO_5047370378" description="Secreted protein" evidence="2">
    <location>
        <begin position="22"/>
        <end position="183"/>
    </location>
</feature>
<protein>
    <recommendedName>
        <fullName evidence="5">Secreted protein</fullName>
    </recommendedName>
</protein>
<evidence type="ECO:0000256" key="1">
    <source>
        <dbReference type="SAM" id="MobiDB-lite"/>
    </source>
</evidence>
<proteinExistence type="predicted"/>
<evidence type="ECO:0008006" key="5">
    <source>
        <dbReference type="Google" id="ProtNLM"/>
    </source>
</evidence>
<dbReference type="EMBL" id="JAJHPV010000013">
    <property type="protein sequence ID" value="MCC6071824.1"/>
    <property type="molecule type" value="Genomic_DNA"/>
</dbReference>
<sequence length="183" mass="19769">MRFLGYAAVLGALAAAIPACADAAGKHDPKAEFFARLAVMCGATFEGASVFPRDPGDAFAGKKLVAHIASCTADEVRVPFIVGADRSRTWVFRKTAAGLELKHDHRHEDGTPDEQTMYGGMANDKGNDNAQSFEADAYTARLIPAASTNVWTVTLAPDGKSMSYYLERDAKPRFKAELVRKEN</sequence>
<feature type="region of interest" description="Disordered" evidence="1">
    <location>
        <begin position="104"/>
        <end position="126"/>
    </location>
</feature>
<dbReference type="RefSeq" id="WP_229432709.1">
    <property type="nucleotide sequence ID" value="NZ_JAJHPV010000013.1"/>
</dbReference>
<feature type="signal peptide" evidence="2">
    <location>
        <begin position="1"/>
        <end position="21"/>
    </location>
</feature>
<organism evidence="3 4">
    <name type="scientific">Massilia agrisoli</name>
    <dbReference type="NCBI Taxonomy" id="2892444"/>
    <lineage>
        <taxon>Bacteria</taxon>
        <taxon>Pseudomonadati</taxon>
        <taxon>Pseudomonadota</taxon>
        <taxon>Betaproteobacteria</taxon>
        <taxon>Burkholderiales</taxon>
        <taxon>Oxalobacteraceae</taxon>
        <taxon>Telluria group</taxon>
        <taxon>Massilia</taxon>
    </lineage>
</organism>
<evidence type="ECO:0000256" key="2">
    <source>
        <dbReference type="SAM" id="SignalP"/>
    </source>
</evidence>
<gene>
    <name evidence="3" type="ORF">LMJ30_12720</name>
</gene>
<evidence type="ECO:0000313" key="4">
    <source>
        <dbReference type="Proteomes" id="UP001198701"/>
    </source>
</evidence>
<reference evidence="3 4" key="1">
    <citation type="submission" date="2021-11" db="EMBL/GenBank/DDBJ databases">
        <authorList>
            <person name="Huq M.A."/>
        </authorList>
    </citation>
    <scope>NUCLEOTIDE SEQUENCE [LARGE SCALE GENOMIC DNA]</scope>
    <source>
        <strain evidence="3 4">MAHUQ-52</strain>
    </source>
</reference>
<name>A0ABS8IX86_9BURK</name>